<gene>
    <name evidence="1" type="ORF">HY834_07835</name>
</gene>
<dbReference type="GO" id="GO:0009360">
    <property type="term" value="C:DNA polymerase III complex"/>
    <property type="evidence" value="ECO:0007669"/>
    <property type="project" value="TreeGrafter"/>
</dbReference>
<dbReference type="InterPro" id="IPR027417">
    <property type="entry name" value="P-loop_NTPase"/>
</dbReference>
<evidence type="ECO:0000313" key="1">
    <source>
        <dbReference type="EMBL" id="MBI4921646.1"/>
    </source>
</evidence>
<dbReference type="AlphaFoldDB" id="A0A933L171"/>
<comment type="caution">
    <text evidence="1">The sequence shown here is derived from an EMBL/GenBank/DDBJ whole genome shotgun (WGS) entry which is preliminary data.</text>
</comment>
<name>A0A933L171_9HYPH</name>
<dbReference type="GO" id="GO:0006261">
    <property type="term" value="P:DNA-templated DNA replication"/>
    <property type="evidence" value="ECO:0007669"/>
    <property type="project" value="TreeGrafter"/>
</dbReference>
<dbReference type="PANTHER" id="PTHR11669">
    <property type="entry name" value="REPLICATION FACTOR C / DNA POLYMERASE III GAMMA-TAU SUBUNIT"/>
    <property type="match status" value="1"/>
</dbReference>
<dbReference type="Proteomes" id="UP000782610">
    <property type="component" value="Unassembled WGS sequence"/>
</dbReference>
<dbReference type="EMBL" id="JACRAF010000022">
    <property type="protein sequence ID" value="MBI4921646.1"/>
    <property type="molecule type" value="Genomic_DNA"/>
</dbReference>
<protein>
    <submittedName>
        <fullName evidence="1">AAA family ATPase</fullName>
    </submittedName>
</protein>
<evidence type="ECO:0000313" key="2">
    <source>
        <dbReference type="Proteomes" id="UP000782610"/>
    </source>
</evidence>
<organism evidence="1 2">
    <name type="scientific">Devosia nanyangense</name>
    <dbReference type="NCBI Taxonomy" id="1228055"/>
    <lineage>
        <taxon>Bacteria</taxon>
        <taxon>Pseudomonadati</taxon>
        <taxon>Pseudomonadota</taxon>
        <taxon>Alphaproteobacteria</taxon>
        <taxon>Hyphomicrobiales</taxon>
        <taxon>Devosiaceae</taxon>
        <taxon>Devosia</taxon>
    </lineage>
</organism>
<proteinExistence type="predicted"/>
<dbReference type="InterPro" id="IPR050238">
    <property type="entry name" value="DNA_Rep/Repair_Clamp_Loader"/>
</dbReference>
<dbReference type="Gene3D" id="3.40.50.300">
    <property type="entry name" value="P-loop containing nucleotide triphosphate hydrolases"/>
    <property type="match status" value="1"/>
</dbReference>
<dbReference type="PANTHER" id="PTHR11669:SF8">
    <property type="entry name" value="DNA POLYMERASE III SUBUNIT DELTA"/>
    <property type="match status" value="1"/>
</dbReference>
<reference evidence="1" key="1">
    <citation type="submission" date="2020-07" db="EMBL/GenBank/DDBJ databases">
        <title>Huge and variable diversity of episymbiotic CPR bacteria and DPANN archaea in groundwater ecosystems.</title>
        <authorList>
            <person name="He C.Y."/>
            <person name="Keren R."/>
            <person name="Whittaker M."/>
            <person name="Farag I.F."/>
            <person name="Doudna J."/>
            <person name="Cate J.H.D."/>
            <person name="Banfield J.F."/>
        </authorList>
    </citation>
    <scope>NUCLEOTIDE SEQUENCE</scope>
    <source>
        <strain evidence="1">NC_groundwater_1586_Pr3_B-0.1um_66_15</strain>
    </source>
</reference>
<accession>A0A933L171</accession>
<sequence>MSDDDDVREPDQLAGIELPESRSAVVGHAEARAGVLAALDAARLPGGILLHGPRGIGKATLAFDIARTVFARTGDESPAHIAAQVAAGAYPNLRVLRKAARDTGRGFYTAIRVEEVRGLIEESRMTRGRAGFRVVIVDSIDDCNPSSANALLKILEEPPPETLFLLISHRPGGLLPTIKSRCQPVALRPLSDADVRAVLGEAPGVGHAVELAAGRPRRGFEALALGDDKGLVALQGWLRAPANGAASVHLGIADILAADKEGAAFAFGREMLLDWIATEARAAAMSGAKARLASVSGLWDKATALFADAEEYNLDARQTLISILDAIRRHAQSHLSLTEAR</sequence>
<dbReference type="SUPFAM" id="SSF52540">
    <property type="entry name" value="P-loop containing nucleoside triphosphate hydrolases"/>
    <property type="match status" value="1"/>
</dbReference>
<dbReference type="Pfam" id="PF13177">
    <property type="entry name" value="DNA_pol3_delta2"/>
    <property type="match status" value="1"/>
</dbReference>